<sequence length="64" mass="7022">MKCVRKVLAAVAVVSLLSAGAVQAQNAIQCKRSCDNTYNTCQKTDKNSDKCLKSWLQCKKTCPK</sequence>
<protein>
    <recommendedName>
        <fullName evidence="4">ShKT domain-containing protein</fullName>
    </recommendedName>
</protein>
<evidence type="ECO:0000313" key="2">
    <source>
        <dbReference type="EMBL" id="GGZ34746.1"/>
    </source>
</evidence>
<reference evidence="2" key="2">
    <citation type="submission" date="2020-09" db="EMBL/GenBank/DDBJ databases">
        <authorList>
            <person name="Sun Q."/>
            <person name="Kim S."/>
        </authorList>
    </citation>
    <scope>NUCLEOTIDE SEQUENCE</scope>
    <source>
        <strain evidence="2">KCTC 32296</strain>
    </source>
</reference>
<feature type="signal peptide" evidence="1">
    <location>
        <begin position="1"/>
        <end position="24"/>
    </location>
</feature>
<accession>A0A918Q6P3</accession>
<dbReference type="AlphaFoldDB" id="A0A918Q6P3"/>
<evidence type="ECO:0008006" key="4">
    <source>
        <dbReference type="Google" id="ProtNLM"/>
    </source>
</evidence>
<dbReference type="Proteomes" id="UP000662572">
    <property type="component" value="Unassembled WGS sequence"/>
</dbReference>
<keyword evidence="1" id="KW-0732">Signal</keyword>
<name>A0A918Q6P3_9CAUL</name>
<evidence type="ECO:0000256" key="1">
    <source>
        <dbReference type="SAM" id="SignalP"/>
    </source>
</evidence>
<comment type="caution">
    <text evidence="2">The sequence shown here is derived from an EMBL/GenBank/DDBJ whole genome shotgun (WGS) entry which is preliminary data.</text>
</comment>
<evidence type="ECO:0000313" key="3">
    <source>
        <dbReference type="Proteomes" id="UP000662572"/>
    </source>
</evidence>
<reference evidence="2" key="1">
    <citation type="journal article" date="2014" name="Int. J. Syst. Evol. Microbiol.">
        <title>Complete genome sequence of Corynebacterium casei LMG S-19264T (=DSM 44701T), isolated from a smear-ripened cheese.</title>
        <authorList>
            <consortium name="US DOE Joint Genome Institute (JGI-PGF)"/>
            <person name="Walter F."/>
            <person name="Albersmeier A."/>
            <person name="Kalinowski J."/>
            <person name="Ruckert C."/>
        </authorList>
    </citation>
    <scope>NUCLEOTIDE SEQUENCE</scope>
    <source>
        <strain evidence="2">KCTC 32296</strain>
    </source>
</reference>
<proteinExistence type="predicted"/>
<dbReference type="EMBL" id="BMZB01000002">
    <property type="protein sequence ID" value="GGZ34746.1"/>
    <property type="molecule type" value="Genomic_DNA"/>
</dbReference>
<keyword evidence="3" id="KW-1185">Reference proteome</keyword>
<gene>
    <name evidence="2" type="ORF">GCM10011273_21510</name>
</gene>
<organism evidence="2 3">
    <name type="scientific">Asticcacaulis endophyticus</name>
    <dbReference type="NCBI Taxonomy" id="1395890"/>
    <lineage>
        <taxon>Bacteria</taxon>
        <taxon>Pseudomonadati</taxon>
        <taxon>Pseudomonadota</taxon>
        <taxon>Alphaproteobacteria</taxon>
        <taxon>Caulobacterales</taxon>
        <taxon>Caulobacteraceae</taxon>
        <taxon>Asticcacaulis</taxon>
    </lineage>
</organism>
<feature type="chain" id="PRO_5037549031" description="ShKT domain-containing protein" evidence="1">
    <location>
        <begin position="25"/>
        <end position="64"/>
    </location>
</feature>